<dbReference type="PANTHER" id="PTHR37833">
    <property type="entry name" value="LIPOPROTEIN-RELATED"/>
    <property type="match status" value="1"/>
</dbReference>
<dbReference type="EMBL" id="BAABGZ010000055">
    <property type="protein sequence ID" value="GAA4360823.1"/>
    <property type="molecule type" value="Genomic_DNA"/>
</dbReference>
<evidence type="ECO:0000313" key="3">
    <source>
        <dbReference type="Proteomes" id="UP001501153"/>
    </source>
</evidence>
<dbReference type="Gene3D" id="2.60.40.10">
    <property type="entry name" value="Immunoglobulins"/>
    <property type="match status" value="1"/>
</dbReference>
<reference evidence="3" key="1">
    <citation type="journal article" date="2019" name="Int. J. Syst. Evol. Microbiol.">
        <title>The Global Catalogue of Microorganisms (GCM) 10K type strain sequencing project: providing services to taxonomists for standard genome sequencing and annotation.</title>
        <authorList>
            <consortium name="The Broad Institute Genomics Platform"/>
            <consortium name="The Broad Institute Genome Sequencing Center for Infectious Disease"/>
            <person name="Wu L."/>
            <person name="Ma J."/>
        </authorList>
    </citation>
    <scope>NUCLEOTIDE SEQUENCE [LARGE SCALE GENOMIC DNA]</scope>
    <source>
        <strain evidence="3">JCM 17923</strain>
    </source>
</reference>
<protein>
    <recommendedName>
        <fullName evidence="4">DUF1573 domain-containing protein</fullName>
    </recommendedName>
</protein>
<sequence length="160" mass="16313">MKFLPILAALVLSGTVASAQTKQPASPNASAKAKAATAKPKPAQAFAGAALKWDKTEHSFGEIKQGVPVTASFKYTNTSKQPVILTNAQGSCGCTVPNWSKEPLMPGKSQTITATFNAANPGSFNKTVTVTSNADGQAGPKVLTLQGTVVGGATAEAPKK</sequence>
<dbReference type="Proteomes" id="UP001501153">
    <property type="component" value="Unassembled WGS sequence"/>
</dbReference>
<evidence type="ECO:0008006" key="4">
    <source>
        <dbReference type="Google" id="ProtNLM"/>
    </source>
</evidence>
<proteinExistence type="predicted"/>
<dbReference type="InterPro" id="IPR011467">
    <property type="entry name" value="DUF1573"/>
</dbReference>
<dbReference type="RefSeq" id="WP_345236656.1">
    <property type="nucleotide sequence ID" value="NZ_BAABGZ010000055.1"/>
</dbReference>
<comment type="caution">
    <text evidence="2">The sequence shown here is derived from an EMBL/GenBank/DDBJ whole genome shotgun (WGS) entry which is preliminary data.</text>
</comment>
<dbReference type="Pfam" id="PF07610">
    <property type="entry name" value="DUF1573"/>
    <property type="match status" value="1"/>
</dbReference>
<name>A0ABP8IK19_9BACT</name>
<dbReference type="InterPro" id="IPR013783">
    <property type="entry name" value="Ig-like_fold"/>
</dbReference>
<dbReference type="PANTHER" id="PTHR37833:SF1">
    <property type="entry name" value="SIGNAL PEPTIDE PROTEIN"/>
    <property type="match status" value="1"/>
</dbReference>
<keyword evidence="1" id="KW-0732">Signal</keyword>
<accession>A0ABP8IK19</accession>
<organism evidence="2 3">
    <name type="scientific">Hymenobacter saemangeumensis</name>
    <dbReference type="NCBI Taxonomy" id="1084522"/>
    <lineage>
        <taxon>Bacteria</taxon>
        <taxon>Pseudomonadati</taxon>
        <taxon>Bacteroidota</taxon>
        <taxon>Cytophagia</taxon>
        <taxon>Cytophagales</taxon>
        <taxon>Hymenobacteraceae</taxon>
        <taxon>Hymenobacter</taxon>
    </lineage>
</organism>
<evidence type="ECO:0000256" key="1">
    <source>
        <dbReference type="SAM" id="SignalP"/>
    </source>
</evidence>
<keyword evidence="3" id="KW-1185">Reference proteome</keyword>
<feature type="chain" id="PRO_5045557859" description="DUF1573 domain-containing protein" evidence="1">
    <location>
        <begin position="20"/>
        <end position="160"/>
    </location>
</feature>
<evidence type="ECO:0000313" key="2">
    <source>
        <dbReference type="EMBL" id="GAA4360823.1"/>
    </source>
</evidence>
<feature type="signal peptide" evidence="1">
    <location>
        <begin position="1"/>
        <end position="19"/>
    </location>
</feature>
<gene>
    <name evidence="2" type="ORF">GCM10023185_27560</name>
</gene>